<feature type="coiled-coil region" evidence="1">
    <location>
        <begin position="27"/>
        <end position="78"/>
    </location>
</feature>
<evidence type="ECO:0008006" key="5">
    <source>
        <dbReference type="Google" id="ProtNLM"/>
    </source>
</evidence>
<evidence type="ECO:0000256" key="1">
    <source>
        <dbReference type="SAM" id="Coils"/>
    </source>
</evidence>
<evidence type="ECO:0000256" key="2">
    <source>
        <dbReference type="SAM" id="MobiDB-lite"/>
    </source>
</evidence>
<comment type="caution">
    <text evidence="3">The sequence shown here is derived from an EMBL/GenBank/DDBJ whole genome shotgun (WGS) entry which is preliminary data.</text>
</comment>
<feature type="compositionally biased region" description="Basic residues" evidence="2">
    <location>
        <begin position="91"/>
        <end position="102"/>
    </location>
</feature>
<accession>A0A139SV75</accession>
<dbReference type="NCBIfam" id="NF042916">
    <property type="entry name" value="IncP_KfrC_dom"/>
    <property type="match status" value="1"/>
</dbReference>
<evidence type="ECO:0000313" key="4">
    <source>
        <dbReference type="Proteomes" id="UP000072660"/>
    </source>
</evidence>
<feature type="compositionally biased region" description="Low complexity" evidence="2">
    <location>
        <begin position="186"/>
        <end position="201"/>
    </location>
</feature>
<keyword evidence="4" id="KW-1185">Reference proteome</keyword>
<gene>
    <name evidence="3" type="ORF">AXE65_13125</name>
</gene>
<reference evidence="3 4" key="1">
    <citation type="submission" date="2016-02" db="EMBL/GenBank/DDBJ databases">
        <authorList>
            <person name="Wen L."/>
            <person name="He K."/>
            <person name="Yang H."/>
        </authorList>
    </citation>
    <scope>NUCLEOTIDE SEQUENCE [LARGE SCALE GENOMIC DNA]</scope>
    <source>
        <strain evidence="3 4">CV58</strain>
    </source>
</reference>
<dbReference type="Proteomes" id="UP000072660">
    <property type="component" value="Unassembled WGS sequence"/>
</dbReference>
<organism evidence="3 4">
    <name type="scientific">Ventosimonas gracilis</name>
    <dbReference type="NCBI Taxonomy" id="1680762"/>
    <lineage>
        <taxon>Bacteria</taxon>
        <taxon>Pseudomonadati</taxon>
        <taxon>Pseudomonadota</taxon>
        <taxon>Gammaproteobacteria</taxon>
        <taxon>Pseudomonadales</taxon>
        <taxon>Ventosimonadaceae</taxon>
        <taxon>Ventosimonas</taxon>
    </lineage>
</organism>
<dbReference type="InterPro" id="IPR050043">
    <property type="entry name" value="KfrC-like_dom"/>
</dbReference>
<feature type="region of interest" description="Disordered" evidence="2">
    <location>
        <begin position="139"/>
        <end position="208"/>
    </location>
</feature>
<name>A0A139SV75_9GAMM</name>
<dbReference type="AlphaFoldDB" id="A0A139SV75"/>
<dbReference type="EMBL" id="LSZO01000134">
    <property type="protein sequence ID" value="KXU38463.1"/>
    <property type="molecule type" value="Genomic_DNA"/>
</dbReference>
<sequence>MLNYVLNMMINVVTRHRKLIEQSDSLLHQAEQSASEQRALLENASLEQTLTATLKPYVEAKHEQIERIEAKLGQVIEQQQAKLKQVGQNPPKHKWLSSKKTKAANTNAWHDNKNKHLARLHCLDYRKYRIEKIKESTDSRFPTVDQLATQKMRREHPELAASWDAMRESVRIKQQKERGQREKQARQQTQSQSQSQGFGLRLGHRQQP</sequence>
<feature type="compositionally biased region" description="Basic and acidic residues" evidence="2">
    <location>
        <begin position="165"/>
        <end position="185"/>
    </location>
</feature>
<evidence type="ECO:0000313" key="3">
    <source>
        <dbReference type="EMBL" id="KXU38463.1"/>
    </source>
</evidence>
<feature type="region of interest" description="Disordered" evidence="2">
    <location>
        <begin position="85"/>
        <end position="104"/>
    </location>
</feature>
<keyword evidence="1" id="KW-0175">Coiled coil</keyword>
<protein>
    <recommendedName>
        <fullName evidence="5">Conjugal transfer protein</fullName>
    </recommendedName>
</protein>
<proteinExistence type="predicted"/>